<dbReference type="PANTHER" id="PTHR23427:SF2">
    <property type="entry name" value="SURFEIT LOCUS PROTEIN 1"/>
    <property type="match status" value="1"/>
</dbReference>
<dbReference type="PANTHER" id="PTHR23427">
    <property type="entry name" value="SURFEIT LOCUS PROTEIN"/>
    <property type="match status" value="1"/>
</dbReference>
<dbReference type="RefSeq" id="WP_380803809.1">
    <property type="nucleotide sequence ID" value="NZ_JBHSFZ010000013.1"/>
</dbReference>
<dbReference type="Proteomes" id="UP001595957">
    <property type="component" value="Unassembled WGS sequence"/>
</dbReference>
<evidence type="ECO:0000256" key="2">
    <source>
        <dbReference type="ARBA" id="ARBA00007165"/>
    </source>
</evidence>
<comment type="caution">
    <text evidence="7">The sequence shown here is derived from an EMBL/GenBank/DDBJ whole genome shotgun (WGS) entry which is preliminary data.</text>
</comment>
<evidence type="ECO:0000256" key="1">
    <source>
        <dbReference type="ARBA" id="ARBA00004370"/>
    </source>
</evidence>
<feature type="transmembrane region" description="Helical" evidence="6">
    <location>
        <begin position="207"/>
        <end position="227"/>
    </location>
</feature>
<dbReference type="CDD" id="cd06662">
    <property type="entry name" value="SURF1"/>
    <property type="match status" value="1"/>
</dbReference>
<keyword evidence="6" id="KW-1003">Cell membrane</keyword>
<name>A0ABV9F0M2_9SPHN</name>
<dbReference type="EMBL" id="JBHSFZ010000013">
    <property type="protein sequence ID" value="MFC4594260.1"/>
    <property type="molecule type" value="Genomic_DNA"/>
</dbReference>
<evidence type="ECO:0000313" key="8">
    <source>
        <dbReference type="Proteomes" id="UP001595957"/>
    </source>
</evidence>
<dbReference type="PROSITE" id="PS50895">
    <property type="entry name" value="SURF1"/>
    <property type="match status" value="1"/>
</dbReference>
<gene>
    <name evidence="7" type="ORF">ACFO3E_08645</name>
</gene>
<proteinExistence type="inferred from homology"/>
<evidence type="ECO:0000256" key="6">
    <source>
        <dbReference type="RuleBase" id="RU363076"/>
    </source>
</evidence>
<comment type="similarity">
    <text evidence="2 6">Belongs to the SURF1 family.</text>
</comment>
<keyword evidence="3 6" id="KW-0812">Transmembrane</keyword>
<sequence length="237" mass="26119">MTADAPRHRSAGFLIGFTIAAALAVAGLVSLGVWQLNRLTWKRDLIAKVESRVHAAPIAAPSAAGPNDAYRRVTASGHFLHDRATLVQASTVRGAGYWVLTPLATDRGFTLLVNRGFVPPERRTRYTQPTGRIRITGLMRLTEPGGGFLRSNDPVANRWYSRDVTAIAAARRLRAPVANYFIDAERGPPDALPVGGFTVLRFPNSHLSYALTWFALAALVAGGYMFVMRHEWKERRR</sequence>
<keyword evidence="4 6" id="KW-1133">Transmembrane helix</keyword>
<evidence type="ECO:0000256" key="5">
    <source>
        <dbReference type="ARBA" id="ARBA00023136"/>
    </source>
</evidence>
<organism evidence="7 8">
    <name type="scientific">Sphingobium tyrosinilyticum</name>
    <dbReference type="NCBI Taxonomy" id="2715436"/>
    <lineage>
        <taxon>Bacteria</taxon>
        <taxon>Pseudomonadati</taxon>
        <taxon>Pseudomonadota</taxon>
        <taxon>Alphaproteobacteria</taxon>
        <taxon>Sphingomonadales</taxon>
        <taxon>Sphingomonadaceae</taxon>
        <taxon>Sphingobium</taxon>
    </lineage>
</organism>
<dbReference type="InterPro" id="IPR045214">
    <property type="entry name" value="Surf1/Surf4"/>
</dbReference>
<accession>A0ABV9F0M2</accession>
<feature type="transmembrane region" description="Helical" evidence="6">
    <location>
        <begin position="12"/>
        <end position="34"/>
    </location>
</feature>
<evidence type="ECO:0000313" key="7">
    <source>
        <dbReference type="EMBL" id="MFC4594260.1"/>
    </source>
</evidence>
<dbReference type="Pfam" id="PF02104">
    <property type="entry name" value="SURF1"/>
    <property type="match status" value="1"/>
</dbReference>
<keyword evidence="5 6" id="KW-0472">Membrane</keyword>
<evidence type="ECO:0000256" key="4">
    <source>
        <dbReference type="ARBA" id="ARBA00022989"/>
    </source>
</evidence>
<comment type="subcellular location">
    <subcellularLocation>
        <location evidence="6">Cell membrane</location>
        <topology evidence="6">Multi-pass membrane protein</topology>
    </subcellularLocation>
    <subcellularLocation>
        <location evidence="1">Membrane</location>
    </subcellularLocation>
</comment>
<evidence type="ECO:0000256" key="3">
    <source>
        <dbReference type="ARBA" id="ARBA00022692"/>
    </source>
</evidence>
<protein>
    <recommendedName>
        <fullName evidence="6">SURF1-like protein</fullName>
    </recommendedName>
</protein>
<reference evidence="8" key="1">
    <citation type="journal article" date="2019" name="Int. J. Syst. Evol. Microbiol.">
        <title>The Global Catalogue of Microorganisms (GCM) 10K type strain sequencing project: providing services to taxonomists for standard genome sequencing and annotation.</title>
        <authorList>
            <consortium name="The Broad Institute Genomics Platform"/>
            <consortium name="The Broad Institute Genome Sequencing Center for Infectious Disease"/>
            <person name="Wu L."/>
            <person name="Ma J."/>
        </authorList>
    </citation>
    <scope>NUCLEOTIDE SEQUENCE [LARGE SCALE GENOMIC DNA]</scope>
    <source>
        <strain evidence="8">NBRC 103632</strain>
    </source>
</reference>
<dbReference type="InterPro" id="IPR002994">
    <property type="entry name" value="Surf1/Shy1"/>
</dbReference>
<keyword evidence="8" id="KW-1185">Reference proteome</keyword>